<evidence type="ECO:0000313" key="1">
    <source>
        <dbReference type="EMBL" id="CEN34248.1"/>
    </source>
</evidence>
<organism evidence="1 2">
    <name type="scientific">Capnocytophaga cynodegmi</name>
    <dbReference type="NCBI Taxonomy" id="28189"/>
    <lineage>
        <taxon>Bacteria</taxon>
        <taxon>Pseudomonadati</taxon>
        <taxon>Bacteroidota</taxon>
        <taxon>Flavobacteriia</taxon>
        <taxon>Flavobacteriales</taxon>
        <taxon>Flavobacteriaceae</taxon>
        <taxon>Capnocytophaga</taxon>
    </lineage>
</organism>
<dbReference type="EMBL" id="CDOG01000002">
    <property type="protein sequence ID" value="CEN34248.1"/>
    <property type="molecule type" value="Genomic_DNA"/>
</dbReference>
<sequence>MLFIINRKIYNKNPIFYLQLNTINYEIKTKHYEHQYSRFKEGSRNHRISGVNKTAKSKISY</sequence>
<gene>
    <name evidence="1" type="ORF">CCYN74_100101</name>
</gene>
<reference evidence="2" key="1">
    <citation type="submission" date="2015-01" db="EMBL/GenBank/DDBJ databases">
        <authorList>
            <person name="MANFREDI Pablo"/>
        </authorList>
    </citation>
    <scope>NUCLEOTIDE SEQUENCE [LARGE SCALE GENOMIC DNA]</scope>
    <source>
        <strain evidence="2">Ccy74</strain>
    </source>
</reference>
<dbReference type="AlphaFoldDB" id="A0A0B7H9I7"/>
<dbReference type="Proteomes" id="UP000038083">
    <property type="component" value="Unassembled WGS sequence"/>
</dbReference>
<evidence type="ECO:0000313" key="2">
    <source>
        <dbReference type="Proteomes" id="UP000038083"/>
    </source>
</evidence>
<protein>
    <submittedName>
        <fullName evidence="1">Uncharacterized protein</fullName>
    </submittedName>
</protein>
<accession>A0A0B7H9I7</accession>
<proteinExistence type="predicted"/>
<name>A0A0B7H9I7_9FLAO</name>